<comment type="caution">
    <text evidence="2">The sequence shown here is derived from an EMBL/GenBank/DDBJ whole genome shotgun (WGS) entry which is preliminary data.</text>
</comment>
<evidence type="ECO:0000313" key="2">
    <source>
        <dbReference type="EMBL" id="KAF0288076.1"/>
    </source>
</evidence>
<dbReference type="AlphaFoldDB" id="A0A6A4V007"/>
<dbReference type="EMBL" id="VIIS01002133">
    <property type="protein sequence ID" value="KAF0288076.1"/>
    <property type="molecule type" value="Genomic_DNA"/>
</dbReference>
<feature type="region of interest" description="Disordered" evidence="1">
    <location>
        <begin position="1"/>
        <end position="33"/>
    </location>
</feature>
<evidence type="ECO:0000313" key="3">
    <source>
        <dbReference type="Proteomes" id="UP000440578"/>
    </source>
</evidence>
<dbReference type="Proteomes" id="UP000440578">
    <property type="component" value="Unassembled WGS sequence"/>
</dbReference>
<reference evidence="2 3" key="1">
    <citation type="submission" date="2019-07" db="EMBL/GenBank/DDBJ databases">
        <title>Draft genome assembly of a fouling barnacle, Amphibalanus amphitrite (Darwin, 1854): The first reference genome for Thecostraca.</title>
        <authorList>
            <person name="Kim W."/>
        </authorList>
    </citation>
    <scope>NUCLEOTIDE SEQUENCE [LARGE SCALE GENOMIC DNA]</scope>
    <source>
        <strain evidence="2">SNU_AA5</strain>
        <tissue evidence="2">Soma without cirri and trophi</tissue>
    </source>
</reference>
<protein>
    <submittedName>
        <fullName evidence="2">Uncharacterized protein</fullName>
    </submittedName>
</protein>
<sequence>MFHDRWEAGGVGGATSRPDGGASVGDPLTRLMEGSDPLSALAALDIAQEPEQAAPERRPGAPADDWPARRRAILAQFTTSQLVTVTTRAGDAGADTAHTGRLRKQLQQAWQTDQRVRALKLVIQVCTYGLSSTLYSID</sequence>
<organism evidence="2 3">
    <name type="scientific">Amphibalanus amphitrite</name>
    <name type="common">Striped barnacle</name>
    <name type="synonym">Balanus amphitrite</name>
    <dbReference type="NCBI Taxonomy" id="1232801"/>
    <lineage>
        <taxon>Eukaryota</taxon>
        <taxon>Metazoa</taxon>
        <taxon>Ecdysozoa</taxon>
        <taxon>Arthropoda</taxon>
        <taxon>Crustacea</taxon>
        <taxon>Multicrustacea</taxon>
        <taxon>Cirripedia</taxon>
        <taxon>Thoracica</taxon>
        <taxon>Thoracicalcarea</taxon>
        <taxon>Balanomorpha</taxon>
        <taxon>Balanoidea</taxon>
        <taxon>Balanidae</taxon>
        <taxon>Amphibalaninae</taxon>
        <taxon>Amphibalanus</taxon>
    </lineage>
</organism>
<proteinExistence type="predicted"/>
<gene>
    <name evidence="2" type="ORF">FJT64_013520</name>
</gene>
<name>A0A6A4V007_AMPAM</name>
<dbReference type="OrthoDB" id="6346838at2759"/>
<accession>A0A6A4V007</accession>
<keyword evidence="3" id="KW-1185">Reference proteome</keyword>
<evidence type="ECO:0000256" key="1">
    <source>
        <dbReference type="SAM" id="MobiDB-lite"/>
    </source>
</evidence>